<evidence type="ECO:0000313" key="1">
    <source>
        <dbReference type="EnsemblPlants" id="Pp3c9_25050V3.2"/>
    </source>
</evidence>
<dbReference type="Proteomes" id="UP000006727">
    <property type="component" value="Chromosome 9"/>
</dbReference>
<dbReference type="AlphaFoldDB" id="A0A7I4ESB5"/>
<dbReference type="InParanoid" id="A0A7I4ESB5"/>
<sequence length="103" mass="12065">MGDLNSIFDCNRFPPISREDLPSDKVNWRFRLQKFIDMGGLQRDLDMVSARWPDEYLSEPKVDNDRDDISVIVITGYPPRHNYDVQRVLNLVYKHDPTATLVI</sequence>
<protein>
    <submittedName>
        <fullName evidence="1">Uncharacterized protein</fullName>
    </submittedName>
</protein>
<dbReference type="GeneID" id="112286762"/>
<keyword evidence="2" id="KW-1185">Reference proteome</keyword>
<reference evidence="1 2" key="2">
    <citation type="journal article" date="2018" name="Plant J.">
        <title>The Physcomitrella patens chromosome-scale assembly reveals moss genome structure and evolution.</title>
        <authorList>
            <person name="Lang D."/>
            <person name="Ullrich K.K."/>
            <person name="Murat F."/>
            <person name="Fuchs J."/>
            <person name="Jenkins J."/>
            <person name="Haas F.B."/>
            <person name="Piednoel M."/>
            <person name="Gundlach H."/>
            <person name="Van Bel M."/>
            <person name="Meyberg R."/>
            <person name="Vives C."/>
            <person name="Morata J."/>
            <person name="Symeonidi A."/>
            <person name="Hiss M."/>
            <person name="Muchero W."/>
            <person name="Kamisugi Y."/>
            <person name="Saleh O."/>
            <person name="Blanc G."/>
            <person name="Decker E.L."/>
            <person name="van Gessel N."/>
            <person name="Grimwood J."/>
            <person name="Hayes R.D."/>
            <person name="Graham S.W."/>
            <person name="Gunter L.E."/>
            <person name="McDaniel S.F."/>
            <person name="Hoernstein S.N.W."/>
            <person name="Larsson A."/>
            <person name="Li F.W."/>
            <person name="Perroud P.F."/>
            <person name="Phillips J."/>
            <person name="Ranjan P."/>
            <person name="Rokshar D.S."/>
            <person name="Rothfels C.J."/>
            <person name="Schneider L."/>
            <person name="Shu S."/>
            <person name="Stevenson D.W."/>
            <person name="Thummler F."/>
            <person name="Tillich M."/>
            <person name="Villarreal Aguilar J.C."/>
            <person name="Widiez T."/>
            <person name="Wong G.K."/>
            <person name="Wymore A."/>
            <person name="Zhang Y."/>
            <person name="Zimmer A.D."/>
            <person name="Quatrano R.S."/>
            <person name="Mayer K.F.X."/>
            <person name="Goodstein D."/>
            <person name="Casacuberta J.M."/>
            <person name="Vandepoele K."/>
            <person name="Reski R."/>
            <person name="Cuming A.C."/>
            <person name="Tuskan G.A."/>
            <person name="Maumus F."/>
            <person name="Salse J."/>
            <person name="Schmutz J."/>
            <person name="Rensing S.A."/>
        </authorList>
    </citation>
    <scope>NUCLEOTIDE SEQUENCE [LARGE SCALE GENOMIC DNA]</scope>
    <source>
        <strain evidence="1 2">cv. Gransden 2004</strain>
    </source>
</reference>
<dbReference type="RefSeq" id="XP_024384776.1">
    <property type="nucleotide sequence ID" value="XM_024529008.2"/>
</dbReference>
<evidence type="ECO:0000313" key="2">
    <source>
        <dbReference type="Proteomes" id="UP000006727"/>
    </source>
</evidence>
<accession>A0A7I4ESB5</accession>
<dbReference type="EMBL" id="ABEU02000009">
    <property type="status" value="NOT_ANNOTATED_CDS"/>
    <property type="molecule type" value="Genomic_DNA"/>
</dbReference>
<dbReference type="Gramene" id="Pp3c9_25050V3.2">
    <property type="protein sequence ID" value="Pp3c9_25050V3.2"/>
    <property type="gene ID" value="Pp3c9_25050"/>
</dbReference>
<name>A0A7I4ESB5_PHYPA</name>
<organism evidence="1 2">
    <name type="scientific">Physcomitrium patens</name>
    <name type="common">Spreading-leaved earth moss</name>
    <name type="synonym">Physcomitrella patens</name>
    <dbReference type="NCBI Taxonomy" id="3218"/>
    <lineage>
        <taxon>Eukaryota</taxon>
        <taxon>Viridiplantae</taxon>
        <taxon>Streptophyta</taxon>
        <taxon>Embryophyta</taxon>
        <taxon>Bryophyta</taxon>
        <taxon>Bryophytina</taxon>
        <taxon>Bryopsida</taxon>
        <taxon>Funariidae</taxon>
        <taxon>Funariales</taxon>
        <taxon>Funariaceae</taxon>
        <taxon>Physcomitrium</taxon>
    </lineage>
</organism>
<dbReference type="KEGG" id="ppp:112286762"/>
<gene>
    <name evidence="1" type="primary">LOC112286762</name>
</gene>
<dbReference type="EnsemblPlants" id="Pp3c9_25050V3.2">
    <property type="protein sequence ID" value="Pp3c9_25050V3.2"/>
    <property type="gene ID" value="Pp3c9_25050"/>
</dbReference>
<proteinExistence type="predicted"/>
<reference evidence="1 2" key="1">
    <citation type="journal article" date="2008" name="Science">
        <title>The Physcomitrella genome reveals evolutionary insights into the conquest of land by plants.</title>
        <authorList>
            <person name="Rensing S."/>
            <person name="Lang D."/>
            <person name="Zimmer A."/>
            <person name="Terry A."/>
            <person name="Salamov A."/>
            <person name="Shapiro H."/>
            <person name="Nishiyama T."/>
            <person name="Perroud P.-F."/>
            <person name="Lindquist E."/>
            <person name="Kamisugi Y."/>
            <person name="Tanahashi T."/>
            <person name="Sakakibara K."/>
            <person name="Fujita T."/>
            <person name="Oishi K."/>
            <person name="Shin-I T."/>
            <person name="Kuroki Y."/>
            <person name="Toyoda A."/>
            <person name="Suzuki Y."/>
            <person name="Hashimoto A."/>
            <person name="Yamaguchi K."/>
            <person name="Sugano A."/>
            <person name="Kohara Y."/>
            <person name="Fujiyama A."/>
            <person name="Anterola A."/>
            <person name="Aoki S."/>
            <person name="Ashton N."/>
            <person name="Barbazuk W.B."/>
            <person name="Barker E."/>
            <person name="Bennetzen J."/>
            <person name="Bezanilla M."/>
            <person name="Blankenship R."/>
            <person name="Cho S.H."/>
            <person name="Dutcher S."/>
            <person name="Estelle M."/>
            <person name="Fawcett J.A."/>
            <person name="Gundlach H."/>
            <person name="Hanada K."/>
            <person name="Heyl A."/>
            <person name="Hicks K.A."/>
            <person name="Hugh J."/>
            <person name="Lohr M."/>
            <person name="Mayer K."/>
            <person name="Melkozernov A."/>
            <person name="Murata T."/>
            <person name="Nelson D."/>
            <person name="Pils B."/>
            <person name="Prigge M."/>
            <person name="Reiss B."/>
            <person name="Renner T."/>
            <person name="Rombauts S."/>
            <person name="Rushton P."/>
            <person name="Sanderfoot A."/>
            <person name="Schween G."/>
            <person name="Shiu S.-H."/>
            <person name="Stueber K."/>
            <person name="Theodoulou F.L."/>
            <person name="Tu H."/>
            <person name="Van de Peer Y."/>
            <person name="Verrier P.J."/>
            <person name="Waters E."/>
            <person name="Wood A."/>
            <person name="Yang L."/>
            <person name="Cove D."/>
            <person name="Cuming A."/>
            <person name="Hasebe M."/>
            <person name="Lucas S."/>
            <person name="Mishler D.B."/>
            <person name="Reski R."/>
            <person name="Grigoriev I."/>
            <person name="Quatrano R.S."/>
            <person name="Boore J.L."/>
        </authorList>
    </citation>
    <scope>NUCLEOTIDE SEQUENCE [LARGE SCALE GENOMIC DNA]</scope>
    <source>
        <strain evidence="1 2">cv. Gransden 2004</strain>
    </source>
</reference>
<reference evidence="1" key="3">
    <citation type="submission" date="2020-12" db="UniProtKB">
        <authorList>
            <consortium name="EnsemblPlants"/>
        </authorList>
    </citation>
    <scope>IDENTIFICATION</scope>
</reference>